<sequence>MKSKLEYEHPPLDVQLDLGLRLLELDFYADPEGGLYEQPPNLKFLREGDPPPYSKTSINETGFKVMHIQGYDNYSHCLAFRDCLIALKQWSDQHPEHTLITVTLNLKDDHIFSGLLVPPNFDAELLADIDELLLEVFGPGRLLVPDDVRGDSDSLRQAILEKGWPRLADTQQKFMFVLDEDKPKASKVYRQGHPSLRGRVMFAQYPTTDDEASFMMFWDLFGHEEEIQKLVAQGFLVRVAADIGTKEARTNDKRRLRAAIDSGAQFISTDYYPGNISPFSTEYLASFQGGGILRCPNGSEPERRIDQINVH</sequence>
<dbReference type="eggNOG" id="COG0121">
    <property type="taxonomic scope" value="Bacteria"/>
</dbReference>
<reference evidence="1 2" key="1">
    <citation type="submission" date="2013-04" db="EMBL/GenBank/DDBJ databases">
        <title>Hyphomonas sp. T24B3 Genome Sequencing.</title>
        <authorList>
            <person name="Lai Q."/>
            <person name="Shao Z."/>
        </authorList>
    </citation>
    <scope>NUCLEOTIDE SEQUENCE [LARGE SCALE GENOMIC DNA]</scope>
    <source>
        <strain evidence="1 2">T24B3</strain>
    </source>
</reference>
<dbReference type="GO" id="GO:0006629">
    <property type="term" value="P:lipid metabolic process"/>
    <property type="evidence" value="ECO:0007669"/>
    <property type="project" value="InterPro"/>
</dbReference>
<gene>
    <name evidence="1" type="ORF">HY3_03065</name>
</gene>
<proteinExistence type="predicted"/>
<comment type="caution">
    <text evidence="1">The sequence shown here is derived from an EMBL/GenBank/DDBJ whole genome shotgun (WGS) entry which is preliminary data.</text>
</comment>
<dbReference type="RefSeq" id="WP_051594686.1">
    <property type="nucleotide sequence ID" value="NZ_AWFA01000008.1"/>
</dbReference>
<keyword evidence="2" id="KW-1185">Reference proteome</keyword>
<dbReference type="EMBL" id="AWFB01000034">
    <property type="protein sequence ID" value="RAN32320.1"/>
    <property type="molecule type" value="Genomic_DNA"/>
</dbReference>
<evidence type="ECO:0008006" key="3">
    <source>
        <dbReference type="Google" id="ProtNLM"/>
    </source>
</evidence>
<organism evidence="1 2">
    <name type="scientific">Hyphomonas pacifica</name>
    <dbReference type="NCBI Taxonomy" id="1280941"/>
    <lineage>
        <taxon>Bacteria</taxon>
        <taxon>Pseudomonadati</taxon>
        <taxon>Pseudomonadota</taxon>
        <taxon>Alphaproteobacteria</taxon>
        <taxon>Hyphomonadales</taxon>
        <taxon>Hyphomonadaceae</taxon>
        <taxon>Hyphomonas</taxon>
    </lineage>
</organism>
<dbReference type="STRING" id="1280941.HY2_09530"/>
<dbReference type="Gene3D" id="3.20.20.190">
    <property type="entry name" value="Phosphatidylinositol (PI) phosphodiesterase"/>
    <property type="match status" value="1"/>
</dbReference>
<dbReference type="GO" id="GO:0008081">
    <property type="term" value="F:phosphoric diester hydrolase activity"/>
    <property type="evidence" value="ECO:0007669"/>
    <property type="project" value="InterPro"/>
</dbReference>
<accession>A0A062TVP7</accession>
<dbReference type="AlphaFoldDB" id="A0A062TVP7"/>
<dbReference type="CDD" id="cd08589">
    <property type="entry name" value="PI-PLCc_SaPLC1_like"/>
    <property type="match status" value="1"/>
</dbReference>
<name>A0A062TVP7_9PROT</name>
<dbReference type="InterPro" id="IPR017946">
    <property type="entry name" value="PLC-like_Pdiesterase_TIM-brl"/>
</dbReference>
<dbReference type="Proteomes" id="UP000249123">
    <property type="component" value="Unassembled WGS sequence"/>
</dbReference>
<protein>
    <recommendedName>
        <fullName evidence="3">PLC-like phosphodiesterase</fullName>
    </recommendedName>
</protein>
<evidence type="ECO:0000313" key="2">
    <source>
        <dbReference type="Proteomes" id="UP000249123"/>
    </source>
</evidence>
<dbReference type="InterPro" id="IPR032075">
    <property type="entry name" value="PI-PLC-C1"/>
</dbReference>
<dbReference type="Pfam" id="PF16670">
    <property type="entry name" value="PI-PLC-C1"/>
    <property type="match status" value="1"/>
</dbReference>
<dbReference type="SUPFAM" id="SSF51695">
    <property type="entry name" value="PLC-like phosphodiesterases"/>
    <property type="match status" value="1"/>
</dbReference>
<evidence type="ECO:0000313" key="1">
    <source>
        <dbReference type="EMBL" id="RAN32320.1"/>
    </source>
</evidence>